<dbReference type="InterPro" id="IPR014284">
    <property type="entry name" value="RNA_pol_sigma-70_dom"/>
</dbReference>
<evidence type="ECO:0000259" key="5">
    <source>
        <dbReference type="Pfam" id="PF04542"/>
    </source>
</evidence>
<proteinExistence type="inferred from homology"/>
<feature type="domain" description="RNA polymerase sigma-70 region 2" evidence="5">
    <location>
        <begin position="27"/>
        <end position="93"/>
    </location>
</feature>
<dbReference type="NCBIfam" id="TIGR02937">
    <property type="entry name" value="sigma70-ECF"/>
    <property type="match status" value="1"/>
</dbReference>
<keyword evidence="3" id="KW-0731">Sigma factor</keyword>
<dbReference type="PANTHER" id="PTHR43133">
    <property type="entry name" value="RNA POLYMERASE ECF-TYPE SIGMA FACTO"/>
    <property type="match status" value="1"/>
</dbReference>
<keyword evidence="4" id="KW-0804">Transcription</keyword>
<reference evidence="7" key="1">
    <citation type="submission" date="2022-01" db="EMBL/GenBank/DDBJ databases">
        <authorList>
            <person name="Jo J.-H."/>
            <person name="Im W.-T."/>
        </authorList>
    </citation>
    <scope>NUCLEOTIDE SEQUENCE</scope>
    <source>
        <strain evidence="7">NA20</strain>
    </source>
</reference>
<dbReference type="PANTHER" id="PTHR43133:SF62">
    <property type="entry name" value="RNA POLYMERASE SIGMA FACTOR SIGZ"/>
    <property type="match status" value="1"/>
</dbReference>
<dbReference type="CDD" id="cd06171">
    <property type="entry name" value="Sigma70_r4"/>
    <property type="match status" value="1"/>
</dbReference>
<evidence type="ECO:0000256" key="4">
    <source>
        <dbReference type="ARBA" id="ARBA00023163"/>
    </source>
</evidence>
<dbReference type="InterPro" id="IPR013325">
    <property type="entry name" value="RNA_pol_sigma_r2"/>
</dbReference>
<dbReference type="InterPro" id="IPR007627">
    <property type="entry name" value="RNA_pol_sigma70_r2"/>
</dbReference>
<evidence type="ECO:0000256" key="2">
    <source>
        <dbReference type="ARBA" id="ARBA00023015"/>
    </source>
</evidence>
<dbReference type="SUPFAM" id="SSF88659">
    <property type="entry name" value="Sigma3 and sigma4 domains of RNA polymerase sigma factors"/>
    <property type="match status" value="1"/>
</dbReference>
<dbReference type="InterPro" id="IPR036388">
    <property type="entry name" value="WH-like_DNA-bd_sf"/>
</dbReference>
<dbReference type="InterPro" id="IPR013324">
    <property type="entry name" value="RNA_pol_sigma_r3/r4-like"/>
</dbReference>
<organism evidence="7 8">
    <name type="scientific">Terrimonas ginsenosidimutans</name>
    <dbReference type="NCBI Taxonomy" id="2908004"/>
    <lineage>
        <taxon>Bacteria</taxon>
        <taxon>Pseudomonadati</taxon>
        <taxon>Bacteroidota</taxon>
        <taxon>Chitinophagia</taxon>
        <taxon>Chitinophagales</taxon>
        <taxon>Chitinophagaceae</taxon>
        <taxon>Terrimonas</taxon>
    </lineage>
</organism>
<feature type="domain" description="RNA polymerase sigma factor 70 region 4 type 2" evidence="6">
    <location>
        <begin position="124"/>
        <end position="174"/>
    </location>
</feature>
<dbReference type="Gene3D" id="1.10.10.10">
    <property type="entry name" value="Winged helix-like DNA-binding domain superfamily/Winged helix DNA-binding domain"/>
    <property type="match status" value="1"/>
</dbReference>
<accession>A0ABS9KQC9</accession>
<evidence type="ECO:0000259" key="6">
    <source>
        <dbReference type="Pfam" id="PF08281"/>
    </source>
</evidence>
<name>A0ABS9KQC9_9BACT</name>
<evidence type="ECO:0000256" key="1">
    <source>
        <dbReference type="ARBA" id="ARBA00010641"/>
    </source>
</evidence>
<evidence type="ECO:0000256" key="3">
    <source>
        <dbReference type="ARBA" id="ARBA00023082"/>
    </source>
</evidence>
<gene>
    <name evidence="7" type="ORF">LZZ85_09295</name>
</gene>
<keyword evidence="8" id="KW-1185">Reference proteome</keyword>
<protein>
    <submittedName>
        <fullName evidence="7">Sigma-70 family RNA polymerase sigma factor</fullName>
    </submittedName>
</protein>
<comment type="similarity">
    <text evidence="1">Belongs to the sigma-70 factor family. ECF subfamily.</text>
</comment>
<dbReference type="EMBL" id="JAKLTR010000005">
    <property type="protein sequence ID" value="MCG2614475.1"/>
    <property type="molecule type" value="Genomic_DNA"/>
</dbReference>
<dbReference type="Proteomes" id="UP001165367">
    <property type="component" value="Unassembled WGS sequence"/>
</dbReference>
<dbReference type="InterPro" id="IPR013249">
    <property type="entry name" value="RNA_pol_sigma70_r4_t2"/>
</dbReference>
<comment type="caution">
    <text evidence="7">The sequence shown here is derived from an EMBL/GenBank/DDBJ whole genome shotgun (WGS) entry which is preliminary data.</text>
</comment>
<dbReference type="InterPro" id="IPR039425">
    <property type="entry name" value="RNA_pol_sigma-70-like"/>
</dbReference>
<evidence type="ECO:0000313" key="7">
    <source>
        <dbReference type="EMBL" id="MCG2614475.1"/>
    </source>
</evidence>
<sequence>MSITQKYSEQELVSLLQQRQESSFGYLYDNYAGALLGVVGGIVADQETARDVLQEVFVNIWRKIELYDPAKGRLFTWMMNIARNAAIDKIRSKGYQDSLKNHSIPENADQNFPATGPQVDDVGLRKVLNQLKEEHRVLVDLSYFQGYTHDEISKALNIPLGTVKTRIRSALIHLRTLIKQ</sequence>
<dbReference type="Gene3D" id="1.10.1740.10">
    <property type="match status" value="1"/>
</dbReference>
<evidence type="ECO:0000313" key="8">
    <source>
        <dbReference type="Proteomes" id="UP001165367"/>
    </source>
</evidence>
<dbReference type="Pfam" id="PF08281">
    <property type="entry name" value="Sigma70_r4_2"/>
    <property type="match status" value="1"/>
</dbReference>
<keyword evidence="2" id="KW-0805">Transcription regulation</keyword>
<dbReference type="Pfam" id="PF04542">
    <property type="entry name" value="Sigma70_r2"/>
    <property type="match status" value="1"/>
</dbReference>
<dbReference type="RefSeq" id="WP_237870930.1">
    <property type="nucleotide sequence ID" value="NZ_JAKLTR010000005.1"/>
</dbReference>
<dbReference type="SUPFAM" id="SSF88946">
    <property type="entry name" value="Sigma2 domain of RNA polymerase sigma factors"/>
    <property type="match status" value="1"/>
</dbReference>